<evidence type="ECO:0000259" key="5">
    <source>
        <dbReference type="PROSITE" id="PS50977"/>
    </source>
</evidence>
<gene>
    <name evidence="6" type="ORF">NX782_19620</name>
</gene>
<reference evidence="6 7" key="1">
    <citation type="submission" date="2022-08" db="EMBL/GenBank/DDBJ databases">
        <title>Reclassification of Massilia species as members of the genera Telluria, Duganella, Pseudoduganella, Mokoshia gen. nov. and Zemynaea gen. nov. using orthogonal and non-orthogonal genome-based approaches.</title>
        <authorList>
            <person name="Bowman J.P."/>
        </authorList>
    </citation>
    <scope>NUCLEOTIDE SEQUENCE [LARGE SCALE GENOMIC DNA]</scope>
    <source>
        <strain evidence="6 7">LMG 28164</strain>
    </source>
</reference>
<evidence type="ECO:0000256" key="1">
    <source>
        <dbReference type="ARBA" id="ARBA00023015"/>
    </source>
</evidence>
<dbReference type="Pfam" id="PF00440">
    <property type="entry name" value="TetR_N"/>
    <property type="match status" value="1"/>
</dbReference>
<proteinExistence type="predicted"/>
<protein>
    <submittedName>
        <fullName evidence="6">TetR/AcrR family transcriptional regulator</fullName>
    </submittedName>
</protein>
<dbReference type="RefSeq" id="WP_258847171.1">
    <property type="nucleotide sequence ID" value="NZ_JANUGX010000026.1"/>
</dbReference>
<evidence type="ECO:0000256" key="2">
    <source>
        <dbReference type="ARBA" id="ARBA00023125"/>
    </source>
</evidence>
<dbReference type="SUPFAM" id="SSF46689">
    <property type="entry name" value="Homeodomain-like"/>
    <property type="match status" value="1"/>
</dbReference>
<accession>A0ABT2ABE9</accession>
<keyword evidence="7" id="KW-1185">Reference proteome</keyword>
<name>A0ABT2ABE9_9BURK</name>
<evidence type="ECO:0000313" key="7">
    <source>
        <dbReference type="Proteomes" id="UP001205560"/>
    </source>
</evidence>
<dbReference type="PANTHER" id="PTHR47506">
    <property type="entry name" value="TRANSCRIPTIONAL REGULATORY PROTEIN"/>
    <property type="match status" value="1"/>
</dbReference>
<feature type="domain" description="HTH tetR-type" evidence="5">
    <location>
        <begin position="10"/>
        <end position="70"/>
    </location>
</feature>
<dbReference type="Proteomes" id="UP001205560">
    <property type="component" value="Unassembled WGS sequence"/>
</dbReference>
<keyword evidence="3" id="KW-0804">Transcription</keyword>
<dbReference type="SUPFAM" id="SSF48498">
    <property type="entry name" value="Tetracyclin repressor-like, C-terminal domain"/>
    <property type="match status" value="1"/>
</dbReference>
<keyword evidence="2 4" id="KW-0238">DNA-binding</keyword>
<dbReference type="InterPro" id="IPR001647">
    <property type="entry name" value="HTH_TetR"/>
</dbReference>
<dbReference type="EMBL" id="JANUGX010000026">
    <property type="protein sequence ID" value="MCS0591402.1"/>
    <property type="molecule type" value="Genomic_DNA"/>
</dbReference>
<evidence type="ECO:0000256" key="3">
    <source>
        <dbReference type="ARBA" id="ARBA00023163"/>
    </source>
</evidence>
<feature type="DNA-binding region" description="H-T-H motif" evidence="4">
    <location>
        <begin position="33"/>
        <end position="52"/>
    </location>
</feature>
<sequence length="198" mass="21052">MSAPRTARHQQSHERILDAAARAVRRSGIAGVGVADVMKEAGLTHGGFYAHFASRDALLADALEHAADQSNARVRERMRTRLDAGESPLRALVSEYLSETHMDALELGCPVAAVSSDMQRTGEGLREVAKSRVRGLARLVEDTLPPDAASGSAWAIAASLVGAIQMARVLGADSGGREVLQACREALLAQYERPGLQT</sequence>
<dbReference type="PROSITE" id="PS50977">
    <property type="entry name" value="HTH_TETR_2"/>
    <property type="match status" value="1"/>
</dbReference>
<dbReference type="InterPro" id="IPR009057">
    <property type="entry name" value="Homeodomain-like_sf"/>
</dbReference>
<comment type="caution">
    <text evidence="6">The sequence shown here is derived from an EMBL/GenBank/DDBJ whole genome shotgun (WGS) entry which is preliminary data.</text>
</comment>
<dbReference type="InterPro" id="IPR036271">
    <property type="entry name" value="Tet_transcr_reg_TetR-rel_C_sf"/>
</dbReference>
<dbReference type="Gene3D" id="1.10.357.10">
    <property type="entry name" value="Tetracycline Repressor, domain 2"/>
    <property type="match status" value="1"/>
</dbReference>
<dbReference type="Gene3D" id="1.10.10.60">
    <property type="entry name" value="Homeodomain-like"/>
    <property type="match status" value="1"/>
</dbReference>
<organism evidence="6 7">
    <name type="scientific">Massilia norwichensis</name>
    <dbReference type="NCBI Taxonomy" id="1442366"/>
    <lineage>
        <taxon>Bacteria</taxon>
        <taxon>Pseudomonadati</taxon>
        <taxon>Pseudomonadota</taxon>
        <taxon>Betaproteobacteria</taxon>
        <taxon>Burkholderiales</taxon>
        <taxon>Oxalobacteraceae</taxon>
        <taxon>Telluria group</taxon>
        <taxon>Massilia</taxon>
    </lineage>
</organism>
<dbReference type="PANTHER" id="PTHR47506:SF7">
    <property type="entry name" value="TRANSCRIPTIONAL REGULATORY PROTEIN"/>
    <property type="match status" value="1"/>
</dbReference>
<dbReference type="PRINTS" id="PR00455">
    <property type="entry name" value="HTHTETR"/>
</dbReference>
<evidence type="ECO:0000256" key="4">
    <source>
        <dbReference type="PROSITE-ProRule" id="PRU00335"/>
    </source>
</evidence>
<keyword evidence="1" id="KW-0805">Transcription regulation</keyword>
<evidence type="ECO:0000313" key="6">
    <source>
        <dbReference type="EMBL" id="MCS0591402.1"/>
    </source>
</evidence>